<evidence type="ECO:0000256" key="4">
    <source>
        <dbReference type="ARBA" id="ARBA00022692"/>
    </source>
</evidence>
<dbReference type="STRING" id="81985.R0GRP2"/>
<dbReference type="OrthoDB" id="63113at2759"/>
<dbReference type="GO" id="GO:0016192">
    <property type="term" value="P:vesicle-mediated transport"/>
    <property type="evidence" value="ECO:0007669"/>
    <property type="project" value="TreeGrafter"/>
</dbReference>
<evidence type="ECO:0000313" key="9">
    <source>
        <dbReference type="Proteomes" id="UP000029121"/>
    </source>
</evidence>
<gene>
    <name evidence="8" type="ORF">CARUB_v10002469mg</name>
</gene>
<dbReference type="Proteomes" id="UP000029121">
    <property type="component" value="Unassembled WGS sequence"/>
</dbReference>
<protein>
    <recommendedName>
        <fullName evidence="7">PRA1 family protein</fullName>
    </recommendedName>
</protein>
<dbReference type="InterPro" id="IPR004895">
    <property type="entry name" value="Prenylated_rab_accept_PRA1"/>
</dbReference>
<keyword evidence="4 7" id="KW-0812">Transmembrane</keyword>
<keyword evidence="7" id="KW-0813">Transport</keyword>
<evidence type="ECO:0000256" key="6">
    <source>
        <dbReference type="ARBA" id="ARBA00023136"/>
    </source>
</evidence>
<dbReference type="PANTHER" id="PTHR19317">
    <property type="entry name" value="PRENYLATED RAB ACCEPTOR 1-RELATED"/>
    <property type="match status" value="1"/>
</dbReference>
<name>R0GRP2_9BRAS</name>
<keyword evidence="6 7" id="KW-0472">Membrane</keyword>
<dbReference type="PANTHER" id="PTHR19317:SF34">
    <property type="entry name" value="PRA1 FAMILY PROTEIN-RELATED"/>
    <property type="match status" value="1"/>
</dbReference>
<feature type="transmembrane region" description="Helical" evidence="7">
    <location>
        <begin position="85"/>
        <end position="104"/>
    </location>
</feature>
<dbReference type="KEGG" id="crb:17882805"/>
<reference evidence="9" key="1">
    <citation type="journal article" date="2013" name="Nat. Genet.">
        <title>The Capsella rubella genome and the genomic consequences of rapid mating system evolution.</title>
        <authorList>
            <person name="Slotte T."/>
            <person name="Hazzouri K.M."/>
            <person name="Agren J.A."/>
            <person name="Koenig D."/>
            <person name="Maumus F."/>
            <person name="Guo Y.L."/>
            <person name="Steige K."/>
            <person name="Platts A.E."/>
            <person name="Escobar J.S."/>
            <person name="Newman L.K."/>
            <person name="Wang W."/>
            <person name="Mandakova T."/>
            <person name="Vello E."/>
            <person name="Smith L.M."/>
            <person name="Henz S.R."/>
            <person name="Steffen J."/>
            <person name="Takuno S."/>
            <person name="Brandvain Y."/>
            <person name="Coop G."/>
            <person name="Andolfatto P."/>
            <person name="Hu T.T."/>
            <person name="Blanchette M."/>
            <person name="Clark R.M."/>
            <person name="Quesneville H."/>
            <person name="Nordborg M."/>
            <person name="Gaut B.S."/>
            <person name="Lysak M.A."/>
            <person name="Jenkins J."/>
            <person name="Grimwood J."/>
            <person name="Chapman J."/>
            <person name="Prochnik S."/>
            <person name="Shu S."/>
            <person name="Rokhsar D."/>
            <person name="Schmutz J."/>
            <person name="Weigel D."/>
            <person name="Wright S.I."/>
        </authorList>
    </citation>
    <scope>NUCLEOTIDE SEQUENCE [LARGE SCALE GENOMIC DNA]</scope>
    <source>
        <strain evidence="9">cv. Monte Gargano</strain>
    </source>
</reference>
<comment type="similarity">
    <text evidence="3 7">Belongs to the PRA1 family.</text>
</comment>
<evidence type="ECO:0000256" key="2">
    <source>
        <dbReference type="ARBA" id="ARBA00004127"/>
    </source>
</evidence>
<feature type="transmembrane region" description="Helical" evidence="7">
    <location>
        <begin position="110"/>
        <end position="126"/>
    </location>
</feature>
<evidence type="ECO:0000256" key="3">
    <source>
        <dbReference type="ARBA" id="ARBA00006483"/>
    </source>
</evidence>
<organism evidence="8 9">
    <name type="scientific">Capsella rubella</name>
    <dbReference type="NCBI Taxonomy" id="81985"/>
    <lineage>
        <taxon>Eukaryota</taxon>
        <taxon>Viridiplantae</taxon>
        <taxon>Streptophyta</taxon>
        <taxon>Embryophyta</taxon>
        <taxon>Tracheophyta</taxon>
        <taxon>Spermatophyta</taxon>
        <taxon>Magnoliopsida</taxon>
        <taxon>eudicotyledons</taxon>
        <taxon>Gunneridae</taxon>
        <taxon>Pentapetalae</taxon>
        <taxon>rosids</taxon>
        <taxon>malvids</taxon>
        <taxon>Brassicales</taxon>
        <taxon>Brassicaceae</taxon>
        <taxon>Camelineae</taxon>
        <taxon>Capsella</taxon>
    </lineage>
</organism>
<comment type="function">
    <text evidence="1 7">May be involved in both secretory and endocytic intracellular trafficking in the endosomal/prevacuolar compartments.</text>
</comment>
<feature type="transmembrane region" description="Helical" evidence="7">
    <location>
        <begin position="146"/>
        <end position="174"/>
    </location>
</feature>
<keyword evidence="5 7" id="KW-1133">Transmembrane helix</keyword>
<evidence type="ECO:0000313" key="8">
    <source>
        <dbReference type="EMBL" id="EOA19529.1"/>
    </source>
</evidence>
<sequence>MVSTDSHVLPVSTTAATATTTQPPIVTAVVESQPPAVRAFVNGVTETVRGGLSRSRPWSELLDRSAFTKPESLAEAATRFRKNSAYFRVNYVCIVALILGFSLVAQPFSLVLLLCLAASWLFLYLFRPSDRPLILFGRSFSEYETLAGLILSTIAVIFFTSVGSVLISALMIGIATVCVHGAFRAPDDLFLDEQDPAAVGFLSFIGVPTTASVAPSASSAPPPV</sequence>
<dbReference type="Pfam" id="PF03208">
    <property type="entry name" value="PRA1"/>
    <property type="match status" value="1"/>
</dbReference>
<dbReference type="eggNOG" id="KOG3142">
    <property type="taxonomic scope" value="Eukaryota"/>
</dbReference>
<keyword evidence="9" id="KW-1185">Reference proteome</keyword>
<comment type="subcellular location">
    <subcellularLocation>
        <location evidence="2">Endomembrane system</location>
        <topology evidence="2">Multi-pass membrane protein</topology>
    </subcellularLocation>
    <subcellularLocation>
        <location evidence="7">Membrane</location>
        <topology evidence="7">Multi-pass membrane protein</topology>
    </subcellularLocation>
</comment>
<dbReference type="AlphaFoldDB" id="R0GRP2"/>
<dbReference type="GO" id="GO:0016020">
    <property type="term" value="C:membrane"/>
    <property type="evidence" value="ECO:0007669"/>
    <property type="project" value="UniProtKB-SubCell"/>
</dbReference>
<proteinExistence type="inferred from homology"/>
<accession>R0GRP2</accession>
<dbReference type="GO" id="GO:0005794">
    <property type="term" value="C:Golgi apparatus"/>
    <property type="evidence" value="ECO:0007669"/>
    <property type="project" value="TreeGrafter"/>
</dbReference>
<evidence type="ECO:0000256" key="5">
    <source>
        <dbReference type="ARBA" id="ARBA00022989"/>
    </source>
</evidence>
<dbReference type="EMBL" id="KB870810">
    <property type="protein sequence ID" value="EOA19529.1"/>
    <property type="molecule type" value="Genomic_DNA"/>
</dbReference>
<evidence type="ECO:0000256" key="1">
    <source>
        <dbReference type="ARBA" id="ARBA00002501"/>
    </source>
</evidence>
<dbReference type="GO" id="GO:0005783">
    <property type="term" value="C:endoplasmic reticulum"/>
    <property type="evidence" value="ECO:0007669"/>
    <property type="project" value="UniProtKB-ARBA"/>
</dbReference>
<evidence type="ECO:0000256" key="7">
    <source>
        <dbReference type="RuleBase" id="RU363107"/>
    </source>
</evidence>